<evidence type="ECO:0000256" key="3">
    <source>
        <dbReference type="ARBA" id="ARBA00023163"/>
    </source>
</evidence>
<evidence type="ECO:0000256" key="1">
    <source>
        <dbReference type="ARBA" id="ARBA00023015"/>
    </source>
</evidence>
<keyword evidence="3" id="KW-0804">Transcription</keyword>
<dbReference type="RefSeq" id="WP_057818415.1">
    <property type="nucleotide sequence ID" value="NZ_CP031598.1"/>
</dbReference>
<reference evidence="6 8" key="1">
    <citation type="submission" date="2015-04" db="EMBL/GenBank/DDBJ databases">
        <title>The draft genome sequence of Roseovarius indicus B108T.</title>
        <authorList>
            <person name="Li G."/>
            <person name="Lai Q."/>
            <person name="Shao Z."/>
            <person name="Yan P."/>
        </authorList>
    </citation>
    <scope>NUCLEOTIDE SEQUENCE [LARGE SCALE GENOMIC DNA]</scope>
    <source>
        <strain evidence="6 8">B108</strain>
    </source>
</reference>
<protein>
    <submittedName>
        <fullName evidence="6">Crp/Fnr family transcriptional regulator</fullName>
    </submittedName>
    <submittedName>
        <fullName evidence="7">Nitrogen fixation regulation protein FixK</fullName>
    </submittedName>
</protein>
<dbReference type="STRING" id="540747.SAMN04488031_105129"/>
<dbReference type="Proteomes" id="UP000325785">
    <property type="component" value="Chromosome"/>
</dbReference>
<accession>A0A0T5P5P2</accession>
<dbReference type="AlphaFoldDB" id="A0A0T5P5P2"/>
<keyword evidence="8" id="KW-1185">Reference proteome</keyword>
<dbReference type="InterPro" id="IPR018490">
    <property type="entry name" value="cNMP-bd_dom_sf"/>
</dbReference>
<dbReference type="InterPro" id="IPR036388">
    <property type="entry name" value="WH-like_DNA-bd_sf"/>
</dbReference>
<dbReference type="PATRIC" id="fig|540747.5.peg.1537"/>
<dbReference type="CDD" id="cd00038">
    <property type="entry name" value="CAP_ED"/>
    <property type="match status" value="1"/>
</dbReference>
<dbReference type="EMBL" id="LAXI01000014">
    <property type="protein sequence ID" value="KRS16400.1"/>
    <property type="molecule type" value="Genomic_DNA"/>
</dbReference>
<evidence type="ECO:0000313" key="8">
    <source>
        <dbReference type="Proteomes" id="UP000051401"/>
    </source>
</evidence>
<reference evidence="7 9" key="2">
    <citation type="submission" date="2018-08" db="EMBL/GenBank/DDBJ databases">
        <title>Genetic Globetrotter - A new plasmid hitch-hiking vast phylogenetic and geographic distances.</title>
        <authorList>
            <person name="Vollmers J."/>
            <person name="Petersen J."/>
        </authorList>
    </citation>
    <scope>NUCLEOTIDE SEQUENCE [LARGE SCALE GENOMIC DNA]</scope>
    <source>
        <strain evidence="7 9">DSM 26383</strain>
    </source>
</reference>
<dbReference type="InterPro" id="IPR000595">
    <property type="entry name" value="cNMP-bd_dom"/>
</dbReference>
<dbReference type="InterPro" id="IPR014710">
    <property type="entry name" value="RmlC-like_jellyroll"/>
</dbReference>
<evidence type="ECO:0000313" key="9">
    <source>
        <dbReference type="Proteomes" id="UP000325785"/>
    </source>
</evidence>
<evidence type="ECO:0000313" key="6">
    <source>
        <dbReference type="EMBL" id="KRS16400.1"/>
    </source>
</evidence>
<dbReference type="GO" id="GO:0006355">
    <property type="term" value="P:regulation of DNA-templated transcription"/>
    <property type="evidence" value="ECO:0007669"/>
    <property type="project" value="InterPro"/>
</dbReference>
<dbReference type="InterPro" id="IPR036390">
    <property type="entry name" value="WH_DNA-bd_sf"/>
</dbReference>
<dbReference type="EMBL" id="CP031598">
    <property type="protein sequence ID" value="QEW28426.1"/>
    <property type="molecule type" value="Genomic_DNA"/>
</dbReference>
<keyword evidence="2" id="KW-0238">DNA-binding</keyword>
<dbReference type="PROSITE" id="PS50042">
    <property type="entry name" value="CNMP_BINDING_3"/>
    <property type="match status" value="1"/>
</dbReference>
<dbReference type="Gene3D" id="1.10.10.10">
    <property type="entry name" value="Winged helix-like DNA-binding domain superfamily/Winged helix DNA-binding domain"/>
    <property type="match status" value="1"/>
</dbReference>
<dbReference type="Gene3D" id="2.60.120.10">
    <property type="entry name" value="Jelly Rolls"/>
    <property type="match status" value="1"/>
</dbReference>
<name>A0A0T5P5P2_9RHOB</name>
<evidence type="ECO:0000259" key="5">
    <source>
        <dbReference type="PROSITE" id="PS51063"/>
    </source>
</evidence>
<dbReference type="OrthoDB" id="7584044at2"/>
<dbReference type="Pfam" id="PF13545">
    <property type="entry name" value="HTH_Crp_2"/>
    <property type="match status" value="1"/>
</dbReference>
<dbReference type="Proteomes" id="UP000051401">
    <property type="component" value="Unassembled WGS sequence"/>
</dbReference>
<dbReference type="Pfam" id="PF00027">
    <property type="entry name" value="cNMP_binding"/>
    <property type="match status" value="1"/>
</dbReference>
<dbReference type="SUPFAM" id="SSF46785">
    <property type="entry name" value="Winged helix' DNA-binding domain"/>
    <property type="match status" value="1"/>
</dbReference>
<feature type="domain" description="HTH crp-type" evidence="5">
    <location>
        <begin position="149"/>
        <end position="223"/>
    </location>
</feature>
<sequence>MVTDCKNCWLRKQPVFLSMSEDELVFMHEFKTGELEVDAGATLMLEGSNSPQLFTVLEGMGLRYKTLEDGERQVISFVMPGDFIGLQAGVMQEMQHSVESTTPMKLCVFDRRSLWRLFKDHPERAYDLTWLAALEEHFLGEHLAVVGRMPAEQRLATGILRLYDRAVSLGLTEGPWMKLPYTQKDLADALGLSVVHTNKTLKRLRDRRIVNWKNGDMEILDYDRLSEMAHVDPAEGMRQRPLI</sequence>
<dbReference type="SUPFAM" id="SSF51206">
    <property type="entry name" value="cAMP-binding domain-like"/>
    <property type="match status" value="1"/>
</dbReference>
<evidence type="ECO:0000256" key="2">
    <source>
        <dbReference type="ARBA" id="ARBA00023125"/>
    </source>
</evidence>
<keyword evidence="1" id="KW-0805">Transcription regulation</keyword>
<proteinExistence type="predicted"/>
<evidence type="ECO:0000259" key="4">
    <source>
        <dbReference type="PROSITE" id="PS50042"/>
    </source>
</evidence>
<organism evidence="6 8">
    <name type="scientific">Roseovarius indicus</name>
    <dbReference type="NCBI Taxonomy" id="540747"/>
    <lineage>
        <taxon>Bacteria</taxon>
        <taxon>Pseudomonadati</taxon>
        <taxon>Pseudomonadota</taxon>
        <taxon>Alphaproteobacteria</taxon>
        <taxon>Rhodobacterales</taxon>
        <taxon>Roseobacteraceae</taxon>
        <taxon>Roseovarius</taxon>
    </lineage>
</organism>
<feature type="domain" description="Cyclic nucleotide-binding" evidence="4">
    <location>
        <begin position="15"/>
        <end position="118"/>
    </location>
</feature>
<dbReference type="InterPro" id="IPR012318">
    <property type="entry name" value="HTH_CRP"/>
</dbReference>
<dbReference type="KEGG" id="rid:RIdsm_04257"/>
<evidence type="ECO:0000313" key="7">
    <source>
        <dbReference type="EMBL" id="QEW28426.1"/>
    </source>
</evidence>
<dbReference type="GO" id="GO:0003677">
    <property type="term" value="F:DNA binding"/>
    <property type="evidence" value="ECO:0007669"/>
    <property type="project" value="UniProtKB-KW"/>
</dbReference>
<dbReference type="PROSITE" id="PS51063">
    <property type="entry name" value="HTH_CRP_2"/>
    <property type="match status" value="1"/>
</dbReference>
<gene>
    <name evidence="7" type="primary">fixK_3</name>
    <name evidence="7" type="ORF">RIdsm_04257</name>
    <name evidence="6" type="ORF">XM52_18915</name>
</gene>
<dbReference type="SMART" id="SM00419">
    <property type="entry name" value="HTH_CRP"/>
    <property type="match status" value="1"/>
</dbReference>